<dbReference type="PANTHER" id="PTHR11205">
    <property type="entry name" value="RIBOSOMAL PROTEIN S7"/>
    <property type="match status" value="1"/>
</dbReference>
<dbReference type="Pfam" id="PF00177">
    <property type="entry name" value="Ribosomal_S7"/>
    <property type="match status" value="1"/>
</dbReference>
<reference evidence="9" key="1">
    <citation type="submission" date="2018-04" db="EMBL/GenBank/DDBJ databases">
        <title>Draft genome sequence of the Candidatus Spirobacillus cienkowskii, a pathogen of freshwater Daphnia species, reconstructed from hemolymph metagenomic reads.</title>
        <authorList>
            <person name="Bresciani L."/>
            <person name="Lemos L.N."/>
            <person name="Wale N."/>
            <person name="Lin J.Y."/>
            <person name="Fernandes G.R."/>
            <person name="Duffy M.A."/>
            <person name="Rodrigues J.M."/>
        </authorList>
    </citation>
    <scope>NUCLEOTIDE SEQUENCE [LARGE SCALE GENOMIC DNA]</scope>
    <source>
        <strain evidence="9">Binning01</strain>
    </source>
</reference>
<dbReference type="RefSeq" id="WP_338635287.1">
    <property type="nucleotide sequence ID" value="NZ_CP146516.1"/>
</dbReference>
<dbReference type="GO" id="GO:0015935">
    <property type="term" value="C:small ribosomal subunit"/>
    <property type="evidence" value="ECO:0007669"/>
    <property type="project" value="InterPro"/>
</dbReference>
<comment type="similarity">
    <text evidence="1 6 7">Belongs to the universal ribosomal protein uS7 family.</text>
</comment>
<dbReference type="InterPro" id="IPR005717">
    <property type="entry name" value="Ribosomal_uS7_bac/org-type"/>
</dbReference>
<dbReference type="SUPFAM" id="SSF47973">
    <property type="entry name" value="Ribosomal protein S7"/>
    <property type="match status" value="1"/>
</dbReference>
<comment type="subunit">
    <text evidence="6">Part of the 30S ribosomal subunit. Contacts proteins S9 and S11.</text>
</comment>
<dbReference type="PROSITE" id="PS00052">
    <property type="entry name" value="RIBOSOMAL_S7"/>
    <property type="match status" value="1"/>
</dbReference>
<evidence type="ECO:0000256" key="2">
    <source>
        <dbReference type="ARBA" id="ARBA00022730"/>
    </source>
</evidence>
<dbReference type="CDD" id="cd14869">
    <property type="entry name" value="uS7_Bacteria"/>
    <property type="match status" value="1"/>
</dbReference>
<evidence type="ECO:0000256" key="6">
    <source>
        <dbReference type="HAMAP-Rule" id="MF_00480"/>
    </source>
</evidence>
<keyword evidence="5 6" id="KW-0687">Ribonucleoprotein</keyword>
<dbReference type="GO" id="GO:0000049">
    <property type="term" value="F:tRNA binding"/>
    <property type="evidence" value="ECO:0007669"/>
    <property type="project" value="UniProtKB-UniRule"/>
</dbReference>
<name>A0A369KWA2_9BACT</name>
<evidence type="ECO:0000256" key="5">
    <source>
        <dbReference type="ARBA" id="ARBA00023274"/>
    </source>
</evidence>
<keyword evidence="2 6" id="KW-0699">rRNA-binding</keyword>
<dbReference type="NCBIfam" id="TIGR01029">
    <property type="entry name" value="rpsG_bact"/>
    <property type="match status" value="1"/>
</dbReference>
<accession>A0A369KWA2</accession>
<protein>
    <recommendedName>
        <fullName evidence="6">Small ribosomal subunit protein uS7</fullName>
    </recommendedName>
</protein>
<dbReference type="AlphaFoldDB" id="A0A369KWA2"/>
<evidence type="ECO:0000256" key="3">
    <source>
        <dbReference type="ARBA" id="ARBA00022884"/>
    </source>
</evidence>
<dbReference type="InterPro" id="IPR000235">
    <property type="entry name" value="Ribosomal_uS7"/>
</dbReference>
<evidence type="ECO:0000313" key="9">
    <source>
        <dbReference type="EMBL" id="RDB35984.1"/>
    </source>
</evidence>
<comment type="function">
    <text evidence="6">One of the primary rRNA binding proteins, it binds directly to 16S rRNA where it nucleates assembly of the head domain of the 30S subunit. Is located at the subunit interface close to the decoding center, probably blocks exit of the E-site tRNA.</text>
</comment>
<dbReference type="InterPro" id="IPR020606">
    <property type="entry name" value="Ribosomal_uS7_CS"/>
</dbReference>
<evidence type="ECO:0000313" key="10">
    <source>
        <dbReference type="Proteomes" id="UP000253934"/>
    </source>
</evidence>
<evidence type="ECO:0000259" key="8">
    <source>
        <dbReference type="Pfam" id="PF00177"/>
    </source>
</evidence>
<dbReference type="InterPro" id="IPR023798">
    <property type="entry name" value="Ribosomal_uS7_dom"/>
</dbReference>
<comment type="caution">
    <text evidence="9">The sequence shown here is derived from an EMBL/GenBank/DDBJ whole genome shotgun (WGS) entry which is preliminary data.</text>
</comment>
<evidence type="ECO:0000256" key="1">
    <source>
        <dbReference type="ARBA" id="ARBA00007151"/>
    </source>
</evidence>
<dbReference type="Proteomes" id="UP000253934">
    <property type="component" value="Unassembled WGS sequence"/>
</dbReference>
<keyword evidence="4 6" id="KW-0689">Ribosomal protein</keyword>
<dbReference type="FunFam" id="1.10.455.10:FF:000001">
    <property type="entry name" value="30S ribosomal protein S7"/>
    <property type="match status" value="1"/>
</dbReference>
<dbReference type="HAMAP" id="MF_00480_B">
    <property type="entry name" value="Ribosomal_uS7_B"/>
    <property type="match status" value="1"/>
</dbReference>
<dbReference type="GO" id="GO:0003735">
    <property type="term" value="F:structural constituent of ribosome"/>
    <property type="evidence" value="ECO:0007669"/>
    <property type="project" value="InterPro"/>
</dbReference>
<dbReference type="Gene3D" id="1.10.455.10">
    <property type="entry name" value="Ribosomal protein S7 domain"/>
    <property type="match status" value="1"/>
</dbReference>
<dbReference type="PIRSF" id="PIRSF002122">
    <property type="entry name" value="RPS7p_RPS7a_RPS5e_RPS7o"/>
    <property type="match status" value="1"/>
</dbReference>
<dbReference type="EMBL" id="QOVW01000069">
    <property type="protein sequence ID" value="RDB35984.1"/>
    <property type="molecule type" value="Genomic_DNA"/>
</dbReference>
<dbReference type="InterPro" id="IPR036823">
    <property type="entry name" value="Ribosomal_uS7_dom_sf"/>
</dbReference>
<proteinExistence type="inferred from homology"/>
<keyword evidence="3 6" id="KW-0694">RNA-binding</keyword>
<dbReference type="GO" id="GO:0006412">
    <property type="term" value="P:translation"/>
    <property type="evidence" value="ECO:0007669"/>
    <property type="project" value="UniProtKB-UniRule"/>
</dbReference>
<keyword evidence="6" id="KW-0820">tRNA-binding</keyword>
<sequence>MARRRRPVKREVLPDPVFGDILVTKFINCMMEDGKKSAAEKIFYGAIEIVSQKTQGEEAIAVFKRALENLKPQVEVRTRRVGGSNYQIPVEVRPERRQALALRWLISYSRLRNEKSMRDKLAAEILDAANRRGAAVKKREDVHKMAEANRAFAHYRF</sequence>
<organism evidence="9 10">
    <name type="scientific">Spirobacillus cienkowskii</name>
    <dbReference type="NCBI Taxonomy" id="495820"/>
    <lineage>
        <taxon>Bacteria</taxon>
        <taxon>Pseudomonadati</taxon>
        <taxon>Bdellovibrionota</taxon>
        <taxon>Oligoflexia</taxon>
        <taxon>Silvanigrellales</taxon>
        <taxon>Spirobacillus</taxon>
    </lineage>
</organism>
<feature type="domain" description="Small ribosomal subunit protein uS7" evidence="8">
    <location>
        <begin position="3"/>
        <end position="150"/>
    </location>
</feature>
<keyword evidence="10" id="KW-1185">Reference proteome</keyword>
<evidence type="ECO:0000256" key="4">
    <source>
        <dbReference type="ARBA" id="ARBA00022980"/>
    </source>
</evidence>
<gene>
    <name evidence="6" type="primary">rpsG</name>
    <name evidence="9" type="ORF">DCC88_07190</name>
</gene>
<dbReference type="GO" id="GO:0019843">
    <property type="term" value="F:rRNA binding"/>
    <property type="evidence" value="ECO:0007669"/>
    <property type="project" value="UniProtKB-UniRule"/>
</dbReference>
<evidence type="ECO:0000256" key="7">
    <source>
        <dbReference type="RuleBase" id="RU003619"/>
    </source>
</evidence>